<dbReference type="SUPFAM" id="SSF89372">
    <property type="entry name" value="Fucose-specific lectin"/>
    <property type="match status" value="1"/>
</dbReference>
<dbReference type="Proteomes" id="UP000465601">
    <property type="component" value="Unassembled WGS sequence"/>
</dbReference>
<keyword evidence="3" id="KW-1185">Reference proteome</keyword>
<gene>
    <name evidence="2" type="ORF">F8153_11680</name>
</gene>
<accession>A0A833HML9</accession>
<sequence>MLFPASQHTIIKTKDQLSYHFYLSGDGGICYNIFDENNLLIGNERVGRDLILDFSVSLNSRDHMLLTCITTNGLMDYYLYKDKKWIKKTISRLDIKSNRFGNLLLIASNKYTHILFNKSNLVNTRVTTIEHIYWNDESINKSTITSYLSLDLHSPFQVSIDDAHNLHLLYKAFHMENNQLFYKFYNADSNRWSSCELVSNLTEDNCHPHIHIDTMGHLHMVWSTIEGNDFTIKHRRKSEVSKRRNSWSEIKTISEKKNNCVSPIIIQIGDKMVTLCKQGSVISEIVSDDYGLSWSSPSKEKGYVIQNPLLMKYITNEDKVNYNISKLYGEIDQQVRIIGINLDKENKELDEDAIHSGDHIEERLGERITDIEVLATPMEIPQDSKAESNLKVEMDDNLYKLIEEVQHYIDKIADEVEKFEKSRQLSEAKSHESFDIIDSKATFDEFMDKISNLITRIQSLEDEQLHLHCELEDYQKKLFLIEEKLIGVKKNTLELEETLIDVYGDHYGIVNKFKNIFK</sequence>
<evidence type="ECO:0000313" key="3">
    <source>
        <dbReference type="Proteomes" id="UP000465601"/>
    </source>
</evidence>
<dbReference type="OrthoDB" id="1707719at2"/>
<proteinExistence type="predicted"/>
<evidence type="ECO:0000256" key="1">
    <source>
        <dbReference type="SAM" id="Coils"/>
    </source>
</evidence>
<dbReference type="EMBL" id="WBZB01000040">
    <property type="protein sequence ID" value="KAB3527636.1"/>
    <property type="molecule type" value="Genomic_DNA"/>
</dbReference>
<organism evidence="2 3">
    <name type="scientific">Alkaliphilus serpentinus</name>
    <dbReference type="NCBI Taxonomy" id="1482731"/>
    <lineage>
        <taxon>Bacteria</taxon>
        <taxon>Bacillati</taxon>
        <taxon>Bacillota</taxon>
        <taxon>Clostridia</taxon>
        <taxon>Peptostreptococcales</taxon>
        <taxon>Natronincolaceae</taxon>
        <taxon>Alkaliphilus</taxon>
    </lineage>
</organism>
<dbReference type="AlphaFoldDB" id="A0A833HML9"/>
<dbReference type="RefSeq" id="WP_151866531.1">
    <property type="nucleotide sequence ID" value="NZ_WBZB01000040.1"/>
</dbReference>
<name>A0A833HML9_9FIRM</name>
<comment type="caution">
    <text evidence="2">The sequence shown here is derived from an EMBL/GenBank/DDBJ whole genome shotgun (WGS) entry which is preliminary data.</text>
</comment>
<evidence type="ECO:0000313" key="2">
    <source>
        <dbReference type="EMBL" id="KAB3527636.1"/>
    </source>
</evidence>
<reference evidence="2 3" key="1">
    <citation type="submission" date="2019-10" db="EMBL/GenBank/DDBJ databases">
        <title>Alkaliphilus serpentinus sp. nov. and Alkaliphilus pronyensis sp. nov., two novel anaerobic alkaliphilic species isolated from the serpentinized-hosted hydrothermal field of the Prony Bay (New Caledonia).</title>
        <authorList>
            <person name="Postec A."/>
        </authorList>
    </citation>
    <scope>NUCLEOTIDE SEQUENCE [LARGE SCALE GENOMIC DNA]</scope>
    <source>
        <strain evidence="2 3">LacT</strain>
    </source>
</reference>
<keyword evidence="1" id="KW-0175">Coiled coil</keyword>
<feature type="coiled-coil region" evidence="1">
    <location>
        <begin position="409"/>
        <end position="477"/>
    </location>
</feature>
<protein>
    <submittedName>
        <fullName evidence="2">Uncharacterized protein</fullName>
    </submittedName>
</protein>